<sequence length="174" mass="18140">MVEVAYVLDFVGDMMIIVIFGNLPLFVLLTPWAGAEVANIVAAAVAVDPFPIPPAIRLLTAIPPPLPLPFRPAPATAAVACNFKPLGMLTVTFRPLLITPLIGGDDEINDDDEETPLDEDGDGEGVEGVGEPRVTAVADIFLAVNDNGRLLPNVTRAVGLPAGGLLMPPPPPPP</sequence>
<dbReference type="EMBL" id="JRES01001679">
    <property type="protein sequence ID" value="KNC21003.1"/>
    <property type="molecule type" value="Genomic_DNA"/>
</dbReference>
<keyword evidence="4" id="KW-1185">Reference proteome</keyword>
<dbReference type="AlphaFoldDB" id="A0A0L0BM52"/>
<dbReference type="Proteomes" id="UP000037069">
    <property type="component" value="Unassembled WGS sequence"/>
</dbReference>
<organism evidence="3 4">
    <name type="scientific">Lucilia cuprina</name>
    <name type="common">Green bottle fly</name>
    <name type="synonym">Australian sheep blowfly</name>
    <dbReference type="NCBI Taxonomy" id="7375"/>
    <lineage>
        <taxon>Eukaryota</taxon>
        <taxon>Metazoa</taxon>
        <taxon>Ecdysozoa</taxon>
        <taxon>Arthropoda</taxon>
        <taxon>Hexapoda</taxon>
        <taxon>Insecta</taxon>
        <taxon>Pterygota</taxon>
        <taxon>Neoptera</taxon>
        <taxon>Endopterygota</taxon>
        <taxon>Diptera</taxon>
        <taxon>Brachycera</taxon>
        <taxon>Muscomorpha</taxon>
        <taxon>Oestroidea</taxon>
        <taxon>Calliphoridae</taxon>
        <taxon>Luciliinae</taxon>
        <taxon>Lucilia</taxon>
    </lineage>
</organism>
<feature type="transmembrane region" description="Helical" evidence="2">
    <location>
        <begin position="6"/>
        <end position="29"/>
    </location>
</feature>
<keyword evidence="2" id="KW-0812">Transmembrane</keyword>
<name>A0A0L0BM52_LUCCU</name>
<evidence type="ECO:0000256" key="1">
    <source>
        <dbReference type="SAM" id="MobiDB-lite"/>
    </source>
</evidence>
<gene>
    <name evidence="3" type="ORF">FF38_07557</name>
</gene>
<keyword evidence="2" id="KW-0472">Membrane</keyword>
<reference evidence="3 4" key="1">
    <citation type="journal article" date="2015" name="Nat. Commun.">
        <title>Lucilia cuprina genome unlocks parasitic fly biology to underpin future interventions.</title>
        <authorList>
            <person name="Anstead C.A."/>
            <person name="Korhonen P.K."/>
            <person name="Young N.D."/>
            <person name="Hall R.S."/>
            <person name="Jex A.R."/>
            <person name="Murali S.C."/>
            <person name="Hughes D.S."/>
            <person name="Lee S.F."/>
            <person name="Perry T."/>
            <person name="Stroehlein A.J."/>
            <person name="Ansell B.R."/>
            <person name="Breugelmans B."/>
            <person name="Hofmann A."/>
            <person name="Qu J."/>
            <person name="Dugan S."/>
            <person name="Lee S.L."/>
            <person name="Chao H."/>
            <person name="Dinh H."/>
            <person name="Han Y."/>
            <person name="Doddapaneni H.V."/>
            <person name="Worley K.C."/>
            <person name="Muzny D.M."/>
            <person name="Ioannidis P."/>
            <person name="Waterhouse R.M."/>
            <person name="Zdobnov E.M."/>
            <person name="James P.J."/>
            <person name="Bagnall N.H."/>
            <person name="Kotze A.C."/>
            <person name="Gibbs R.A."/>
            <person name="Richards S."/>
            <person name="Batterham P."/>
            <person name="Gasser R.B."/>
        </authorList>
    </citation>
    <scope>NUCLEOTIDE SEQUENCE [LARGE SCALE GENOMIC DNA]</scope>
    <source>
        <strain evidence="3 4">LS</strain>
        <tissue evidence="3">Full body</tissue>
    </source>
</reference>
<evidence type="ECO:0000256" key="2">
    <source>
        <dbReference type="SAM" id="Phobius"/>
    </source>
</evidence>
<accession>A0A0L0BM52</accession>
<evidence type="ECO:0000313" key="3">
    <source>
        <dbReference type="EMBL" id="KNC21003.1"/>
    </source>
</evidence>
<evidence type="ECO:0000313" key="4">
    <source>
        <dbReference type="Proteomes" id="UP000037069"/>
    </source>
</evidence>
<comment type="caution">
    <text evidence="3">The sequence shown here is derived from an EMBL/GenBank/DDBJ whole genome shotgun (WGS) entry which is preliminary data.</text>
</comment>
<proteinExistence type="predicted"/>
<feature type="region of interest" description="Disordered" evidence="1">
    <location>
        <begin position="104"/>
        <end position="130"/>
    </location>
</feature>
<protein>
    <submittedName>
        <fullName evidence="3">Uncharacterized protein</fullName>
    </submittedName>
</protein>
<feature type="compositionally biased region" description="Acidic residues" evidence="1">
    <location>
        <begin position="104"/>
        <end position="125"/>
    </location>
</feature>
<keyword evidence="2" id="KW-1133">Transmembrane helix</keyword>